<organism evidence="2 3">
    <name type="scientific">Coprinellus micaceus</name>
    <name type="common">Glistening ink-cap mushroom</name>
    <name type="synonym">Coprinus micaceus</name>
    <dbReference type="NCBI Taxonomy" id="71717"/>
    <lineage>
        <taxon>Eukaryota</taxon>
        <taxon>Fungi</taxon>
        <taxon>Dikarya</taxon>
        <taxon>Basidiomycota</taxon>
        <taxon>Agaricomycotina</taxon>
        <taxon>Agaricomycetes</taxon>
        <taxon>Agaricomycetidae</taxon>
        <taxon>Agaricales</taxon>
        <taxon>Agaricineae</taxon>
        <taxon>Psathyrellaceae</taxon>
        <taxon>Coprinellus</taxon>
    </lineage>
</organism>
<feature type="compositionally biased region" description="Polar residues" evidence="1">
    <location>
        <begin position="38"/>
        <end position="61"/>
    </location>
</feature>
<dbReference type="EMBL" id="QPFP01000003">
    <property type="protein sequence ID" value="TEB38177.1"/>
    <property type="molecule type" value="Genomic_DNA"/>
</dbReference>
<evidence type="ECO:0000313" key="3">
    <source>
        <dbReference type="Proteomes" id="UP000298030"/>
    </source>
</evidence>
<proteinExistence type="predicted"/>
<keyword evidence="3" id="KW-1185">Reference proteome</keyword>
<protein>
    <submittedName>
        <fullName evidence="2">Uncharacterized protein</fullName>
    </submittedName>
</protein>
<dbReference type="Proteomes" id="UP000298030">
    <property type="component" value="Unassembled WGS sequence"/>
</dbReference>
<feature type="region of interest" description="Disordered" evidence="1">
    <location>
        <begin position="32"/>
        <end position="91"/>
    </location>
</feature>
<gene>
    <name evidence="2" type="ORF">FA13DRAFT_728876</name>
</gene>
<comment type="caution">
    <text evidence="2">The sequence shown here is derived from an EMBL/GenBank/DDBJ whole genome shotgun (WGS) entry which is preliminary data.</text>
</comment>
<evidence type="ECO:0000313" key="2">
    <source>
        <dbReference type="EMBL" id="TEB38177.1"/>
    </source>
</evidence>
<reference evidence="2 3" key="1">
    <citation type="journal article" date="2019" name="Nat. Ecol. Evol.">
        <title>Megaphylogeny resolves global patterns of mushroom evolution.</title>
        <authorList>
            <person name="Varga T."/>
            <person name="Krizsan K."/>
            <person name="Foldi C."/>
            <person name="Dima B."/>
            <person name="Sanchez-Garcia M."/>
            <person name="Sanchez-Ramirez S."/>
            <person name="Szollosi G.J."/>
            <person name="Szarkandi J.G."/>
            <person name="Papp V."/>
            <person name="Albert L."/>
            <person name="Andreopoulos W."/>
            <person name="Angelini C."/>
            <person name="Antonin V."/>
            <person name="Barry K.W."/>
            <person name="Bougher N.L."/>
            <person name="Buchanan P."/>
            <person name="Buyck B."/>
            <person name="Bense V."/>
            <person name="Catcheside P."/>
            <person name="Chovatia M."/>
            <person name="Cooper J."/>
            <person name="Damon W."/>
            <person name="Desjardin D."/>
            <person name="Finy P."/>
            <person name="Geml J."/>
            <person name="Haridas S."/>
            <person name="Hughes K."/>
            <person name="Justo A."/>
            <person name="Karasinski D."/>
            <person name="Kautmanova I."/>
            <person name="Kiss B."/>
            <person name="Kocsube S."/>
            <person name="Kotiranta H."/>
            <person name="LaButti K.M."/>
            <person name="Lechner B.E."/>
            <person name="Liimatainen K."/>
            <person name="Lipzen A."/>
            <person name="Lukacs Z."/>
            <person name="Mihaltcheva S."/>
            <person name="Morgado L.N."/>
            <person name="Niskanen T."/>
            <person name="Noordeloos M.E."/>
            <person name="Ohm R.A."/>
            <person name="Ortiz-Santana B."/>
            <person name="Ovrebo C."/>
            <person name="Racz N."/>
            <person name="Riley R."/>
            <person name="Savchenko A."/>
            <person name="Shiryaev A."/>
            <person name="Soop K."/>
            <person name="Spirin V."/>
            <person name="Szebenyi C."/>
            <person name="Tomsovsky M."/>
            <person name="Tulloss R.E."/>
            <person name="Uehling J."/>
            <person name="Grigoriev I.V."/>
            <person name="Vagvolgyi C."/>
            <person name="Papp T."/>
            <person name="Martin F.M."/>
            <person name="Miettinen O."/>
            <person name="Hibbett D.S."/>
            <person name="Nagy L.G."/>
        </authorList>
    </citation>
    <scope>NUCLEOTIDE SEQUENCE [LARGE SCALE GENOMIC DNA]</scope>
    <source>
        <strain evidence="2 3">FP101781</strain>
    </source>
</reference>
<name>A0A4Y7TVJ7_COPMI</name>
<sequence>MPTRARSIGLRTPVPFPTSAFNFSFPPYEGIFELPAGTPSSTQRQQQARHSQPGQQPARQTSGSSSSPSLYSSANSPAPSSSVSSGGSGGTANCFDRRLERCRRRRRCSYGGGLRDFGRCGKPCVRRRGSGSGSVDGLHVWGRWIGVWWGGSRRWRRRWACQPNRRPNAAPWFAARGSQRLLRLWGVRGV</sequence>
<dbReference type="AlphaFoldDB" id="A0A4Y7TVJ7"/>
<evidence type="ECO:0000256" key="1">
    <source>
        <dbReference type="SAM" id="MobiDB-lite"/>
    </source>
</evidence>
<feature type="compositionally biased region" description="Low complexity" evidence="1">
    <location>
        <begin position="62"/>
        <end position="85"/>
    </location>
</feature>
<accession>A0A4Y7TVJ7</accession>